<evidence type="ECO:0000313" key="2">
    <source>
        <dbReference type="EMBL" id="TCK05305.1"/>
    </source>
</evidence>
<sequence length="128" mass="15082">MKRKLFHMFFFVFLFLVTLVPWFMGIPKEKKVLLSLSEFYALSPLFVWLLRELFSEKISQPIKEAFVFAYITFLGLSCAFFAFFGANNNPKEVYESFLEWFEVPVFGSLGTFLILIFVLSPKLRKYAD</sequence>
<reference evidence="2 3" key="1">
    <citation type="submission" date="2019-03" db="EMBL/GenBank/DDBJ databases">
        <title>Genomic Encyclopedia of Archaeal and Bacterial Type Strains, Phase II (KMG-II): from individual species to whole genera.</title>
        <authorList>
            <person name="Goeker M."/>
        </authorList>
    </citation>
    <scope>NUCLEOTIDE SEQUENCE [LARGE SCALE GENOMIC DNA]</scope>
    <source>
        <strain evidence="2 3">DSM 24425</strain>
    </source>
</reference>
<dbReference type="EMBL" id="SMFV01000002">
    <property type="protein sequence ID" value="TCK05305.1"/>
    <property type="molecule type" value="Genomic_DNA"/>
</dbReference>
<dbReference type="Proteomes" id="UP000295777">
    <property type="component" value="Unassembled WGS sequence"/>
</dbReference>
<evidence type="ECO:0000313" key="3">
    <source>
        <dbReference type="Proteomes" id="UP000295777"/>
    </source>
</evidence>
<feature type="transmembrane region" description="Helical" evidence="1">
    <location>
        <begin position="32"/>
        <end position="54"/>
    </location>
</feature>
<dbReference type="AlphaFoldDB" id="A0A4R1GF67"/>
<comment type="caution">
    <text evidence="2">The sequence shown here is derived from an EMBL/GenBank/DDBJ whole genome shotgun (WGS) entry which is preliminary data.</text>
</comment>
<accession>A0A4R1GF67</accession>
<feature type="transmembrane region" description="Helical" evidence="1">
    <location>
        <begin position="66"/>
        <end position="85"/>
    </location>
</feature>
<keyword evidence="1" id="KW-1133">Transmembrane helix</keyword>
<name>A0A4R1GF67_9BACT</name>
<protein>
    <submittedName>
        <fullName evidence="2">Uncharacterized protein</fullName>
    </submittedName>
</protein>
<organism evidence="2 3">
    <name type="scientific">Phorcysia thermohydrogeniphila</name>
    <dbReference type="NCBI Taxonomy" id="936138"/>
    <lineage>
        <taxon>Bacteria</taxon>
        <taxon>Pseudomonadati</taxon>
        <taxon>Aquificota</taxon>
        <taxon>Aquificia</taxon>
        <taxon>Desulfurobacteriales</taxon>
        <taxon>Desulfurobacteriaceae</taxon>
        <taxon>Phorcysia</taxon>
    </lineage>
</organism>
<feature type="transmembrane region" description="Helical" evidence="1">
    <location>
        <begin position="5"/>
        <end position="26"/>
    </location>
</feature>
<feature type="transmembrane region" description="Helical" evidence="1">
    <location>
        <begin position="97"/>
        <end position="119"/>
    </location>
</feature>
<keyword evidence="3" id="KW-1185">Reference proteome</keyword>
<proteinExistence type="predicted"/>
<keyword evidence="1" id="KW-0812">Transmembrane</keyword>
<keyword evidence="1" id="KW-0472">Membrane</keyword>
<gene>
    <name evidence="2" type="ORF">CLV27_0732</name>
</gene>
<evidence type="ECO:0000256" key="1">
    <source>
        <dbReference type="SAM" id="Phobius"/>
    </source>
</evidence>